<dbReference type="EMBL" id="KK207926">
    <property type="protein sequence ID" value="EZF48504.1"/>
    <property type="molecule type" value="Genomic_DNA"/>
</dbReference>
<dbReference type="Pfam" id="PF24864">
    <property type="entry name" value="DUF7730"/>
    <property type="match status" value="1"/>
</dbReference>
<dbReference type="AlphaFoldDB" id="A0A022VRD8"/>
<dbReference type="Proteomes" id="UP000023758">
    <property type="component" value="Unassembled WGS sequence"/>
</dbReference>
<feature type="domain" description="DUF7730" evidence="2">
    <location>
        <begin position="68"/>
        <end position="211"/>
    </location>
</feature>
<dbReference type="PANTHER" id="PTHR38790">
    <property type="entry name" value="2EXR DOMAIN-CONTAINING PROTEIN-RELATED"/>
    <property type="match status" value="1"/>
</dbReference>
<protein>
    <recommendedName>
        <fullName evidence="2">DUF7730 domain-containing protein</fullName>
    </recommendedName>
</protein>
<gene>
    <name evidence="3" type="ORF">H103_07834</name>
</gene>
<evidence type="ECO:0000256" key="1">
    <source>
        <dbReference type="SAM" id="MobiDB-lite"/>
    </source>
</evidence>
<sequence length="340" mass="39190">MATNSSGMEESHDTPGFKNPELPQTQSVLFTKLPPELRDRVYFFVLGEFPRIKMDEKPWHWGGSDEGKLHAVDQSIALLKVCQRIHFEALAVCYRSTIFKVIRPKGILTLFPPAAHSSIHTFWIDILLNSKSECDMCNYLVDCYLDETIWSKIVTVLNEQMPSLRHLHISIIRRKNSKPVEHFRALLEENLYPTLTRMKKLQCFRVLVNFENAAPANAPFEVISGEYLAAYETKDDLELVSNETEEEVSTDNVEDENTGNVKEESTEDVEDEYVTQHEEKAWDIIDGWKIAFHLRLLMILVPSKGGEIYPRNASESFETLNISRVIARESCKESCTWRYP</sequence>
<evidence type="ECO:0000259" key="2">
    <source>
        <dbReference type="Pfam" id="PF24864"/>
    </source>
</evidence>
<feature type="compositionally biased region" description="Acidic residues" evidence="1">
    <location>
        <begin position="243"/>
        <end position="257"/>
    </location>
</feature>
<reference evidence="3" key="1">
    <citation type="submission" date="2014-02" db="EMBL/GenBank/DDBJ databases">
        <title>The Genome Sequence of Trichophyton rubrum (morphotype fischeri) CBS 288.86.</title>
        <authorList>
            <consortium name="The Broad Institute Genomics Platform"/>
            <person name="Cuomo C.A."/>
            <person name="White T.C."/>
            <person name="Graser Y."/>
            <person name="Martinez-Rossi N."/>
            <person name="Heitman J."/>
            <person name="Young S.K."/>
            <person name="Zeng Q."/>
            <person name="Gargeya S."/>
            <person name="Abouelleil A."/>
            <person name="Alvarado L."/>
            <person name="Chapman S.B."/>
            <person name="Gainer-Dewar J."/>
            <person name="Goldberg J."/>
            <person name="Griggs A."/>
            <person name="Gujja S."/>
            <person name="Hansen M."/>
            <person name="Howarth C."/>
            <person name="Imamovic A."/>
            <person name="Larimer J."/>
            <person name="Martinez D."/>
            <person name="Murphy C."/>
            <person name="Pearson M.D."/>
            <person name="Persinoti G."/>
            <person name="Poon T."/>
            <person name="Priest M."/>
            <person name="Roberts A.D."/>
            <person name="Saif S."/>
            <person name="Shea T.D."/>
            <person name="Sykes S.N."/>
            <person name="Wortman J."/>
            <person name="Nusbaum C."/>
            <person name="Birren B."/>
        </authorList>
    </citation>
    <scope>NUCLEOTIDE SEQUENCE [LARGE SCALE GENOMIC DNA]</scope>
    <source>
        <strain evidence="3">CBS 288.86</strain>
    </source>
</reference>
<organism evidence="3">
    <name type="scientific">Trichophyton rubrum CBS 288.86</name>
    <dbReference type="NCBI Taxonomy" id="1215330"/>
    <lineage>
        <taxon>Eukaryota</taxon>
        <taxon>Fungi</taxon>
        <taxon>Dikarya</taxon>
        <taxon>Ascomycota</taxon>
        <taxon>Pezizomycotina</taxon>
        <taxon>Eurotiomycetes</taxon>
        <taxon>Eurotiomycetidae</taxon>
        <taxon>Onygenales</taxon>
        <taxon>Arthrodermataceae</taxon>
        <taxon>Trichophyton</taxon>
    </lineage>
</organism>
<dbReference type="HOGENOM" id="CLU_994635_0_0_1"/>
<proteinExistence type="predicted"/>
<dbReference type="InterPro" id="IPR056632">
    <property type="entry name" value="DUF7730"/>
</dbReference>
<name>A0A022VRD8_TRIRU</name>
<dbReference type="OrthoDB" id="4757095at2759"/>
<feature type="region of interest" description="Disordered" evidence="1">
    <location>
        <begin position="1"/>
        <end position="22"/>
    </location>
</feature>
<accession>A0A022VRD8</accession>
<evidence type="ECO:0000313" key="3">
    <source>
        <dbReference type="EMBL" id="EZF48504.1"/>
    </source>
</evidence>
<feature type="region of interest" description="Disordered" evidence="1">
    <location>
        <begin position="242"/>
        <end position="265"/>
    </location>
</feature>